<dbReference type="InterPro" id="IPR043130">
    <property type="entry name" value="CDP-OH_PTrfase_TM_dom"/>
</dbReference>
<dbReference type="GO" id="GO:0016020">
    <property type="term" value="C:membrane"/>
    <property type="evidence" value="ECO:0007669"/>
    <property type="project" value="InterPro"/>
</dbReference>
<keyword evidence="1" id="KW-0472">Membrane</keyword>
<dbReference type="Proteomes" id="UP000678237">
    <property type="component" value="Unassembled WGS sequence"/>
</dbReference>
<proteinExistence type="predicted"/>
<dbReference type="InterPro" id="IPR000462">
    <property type="entry name" value="CDP-OH_P_trans"/>
</dbReference>
<dbReference type="EMBL" id="JAGVWE010000003">
    <property type="protein sequence ID" value="MBS3062876.1"/>
    <property type="molecule type" value="Genomic_DNA"/>
</dbReference>
<feature type="transmembrane region" description="Helical" evidence="1">
    <location>
        <begin position="32"/>
        <end position="49"/>
    </location>
</feature>
<feature type="transmembrane region" description="Helical" evidence="1">
    <location>
        <begin position="145"/>
        <end position="165"/>
    </location>
</feature>
<keyword evidence="1" id="KW-1133">Transmembrane helix</keyword>
<sequence>MGMLGQATRNRVRGICTALAKPFAALGISPNQVSLLGVVFALVAAAFVFQGRYLLAFFFAVLAASMDLIDGSVAKLLNKRSPFGNYFDALMDKFVELFLYAAFAPRFPLETALAIGLSFIASYAKPRAGLVIVTDNRDWPGIGEHAERLLVFLLGLLASAFVPSLAGFKPMQLALGLIAVLALAGCLQRMEFAKKLIQEAEAKGALLPYLKEGRERE</sequence>
<name>A0A8T4LJ09_9ARCH</name>
<feature type="transmembrane region" description="Helical" evidence="1">
    <location>
        <begin position="171"/>
        <end position="187"/>
    </location>
</feature>
<protein>
    <submittedName>
        <fullName evidence="2">CDP-alcohol phosphatidyltransferase family protein</fullName>
    </submittedName>
</protein>
<feature type="transmembrane region" description="Helical" evidence="1">
    <location>
        <begin position="97"/>
        <end position="124"/>
    </location>
</feature>
<keyword evidence="1" id="KW-0812">Transmembrane</keyword>
<evidence type="ECO:0000313" key="2">
    <source>
        <dbReference type="EMBL" id="MBS3062876.1"/>
    </source>
</evidence>
<organism evidence="2 3">
    <name type="scientific">Candidatus Iainarchaeum sp</name>
    <dbReference type="NCBI Taxonomy" id="3101447"/>
    <lineage>
        <taxon>Archaea</taxon>
        <taxon>Candidatus Iainarchaeota</taxon>
        <taxon>Candidatus Iainarchaeia</taxon>
        <taxon>Candidatus Iainarchaeales</taxon>
        <taxon>Candidatus Iainarchaeaceae</taxon>
        <taxon>Candidatus Iainarchaeum</taxon>
    </lineage>
</organism>
<dbReference type="Gene3D" id="1.20.120.1760">
    <property type="match status" value="1"/>
</dbReference>
<accession>A0A8T4LJ09</accession>
<gene>
    <name evidence="2" type="ORF">J4203_03315</name>
</gene>
<dbReference type="GO" id="GO:0016780">
    <property type="term" value="F:phosphotransferase activity, for other substituted phosphate groups"/>
    <property type="evidence" value="ECO:0007669"/>
    <property type="project" value="InterPro"/>
</dbReference>
<evidence type="ECO:0000256" key="1">
    <source>
        <dbReference type="SAM" id="Phobius"/>
    </source>
</evidence>
<reference evidence="2" key="1">
    <citation type="submission" date="2021-03" db="EMBL/GenBank/DDBJ databases">
        <authorList>
            <person name="Jaffe A."/>
        </authorList>
    </citation>
    <scope>NUCLEOTIDE SEQUENCE</scope>
    <source>
        <strain evidence="2">RIFCSPLOWO2_01_FULL_58_19</strain>
    </source>
</reference>
<reference evidence="2" key="2">
    <citation type="submission" date="2021-05" db="EMBL/GenBank/DDBJ databases">
        <title>Protein family content uncovers lineage relationships and bacterial pathway maintenance mechanisms in DPANN archaea.</title>
        <authorList>
            <person name="Castelle C.J."/>
            <person name="Meheust R."/>
            <person name="Jaffe A.L."/>
            <person name="Seitz K."/>
            <person name="Gong X."/>
            <person name="Baker B.J."/>
            <person name="Banfield J.F."/>
        </authorList>
    </citation>
    <scope>NUCLEOTIDE SEQUENCE</scope>
    <source>
        <strain evidence="2">RIFCSPLOWO2_01_FULL_58_19</strain>
    </source>
</reference>
<evidence type="ECO:0000313" key="3">
    <source>
        <dbReference type="Proteomes" id="UP000678237"/>
    </source>
</evidence>
<dbReference type="GO" id="GO:0008654">
    <property type="term" value="P:phospholipid biosynthetic process"/>
    <property type="evidence" value="ECO:0007669"/>
    <property type="project" value="InterPro"/>
</dbReference>
<comment type="caution">
    <text evidence="2">The sequence shown here is derived from an EMBL/GenBank/DDBJ whole genome shotgun (WGS) entry which is preliminary data.</text>
</comment>
<dbReference type="AlphaFoldDB" id="A0A8T4LJ09"/>
<feature type="transmembrane region" description="Helical" evidence="1">
    <location>
        <begin position="56"/>
        <end position="77"/>
    </location>
</feature>
<dbReference type="Pfam" id="PF01066">
    <property type="entry name" value="CDP-OH_P_transf"/>
    <property type="match status" value="1"/>
</dbReference>